<evidence type="ECO:0000256" key="5">
    <source>
        <dbReference type="ARBA" id="ARBA00022692"/>
    </source>
</evidence>
<keyword evidence="4" id="KW-0997">Cell inner membrane</keyword>
<name>A0A347ZW79_9CHLR</name>
<evidence type="ECO:0000256" key="1">
    <source>
        <dbReference type="ARBA" id="ARBA00004651"/>
    </source>
</evidence>
<dbReference type="RefSeq" id="WP_116225727.1">
    <property type="nucleotide sequence ID" value="NZ_AP018437.1"/>
</dbReference>
<evidence type="ECO:0000256" key="3">
    <source>
        <dbReference type="ARBA" id="ARBA00022475"/>
    </source>
</evidence>
<feature type="transmembrane region" description="Helical" evidence="8">
    <location>
        <begin position="218"/>
        <end position="237"/>
    </location>
</feature>
<keyword evidence="2" id="KW-0813">Transport</keyword>
<reference evidence="9 10" key="1">
    <citation type="submission" date="2018-08" db="EMBL/GenBank/DDBJ databases">
        <title>Genomic Encyclopedia of Type Strains, Phase IV (KMG-IV): sequencing the most valuable type-strain genomes for metagenomic binning, comparative biology and taxonomic classification.</title>
        <authorList>
            <person name="Goeker M."/>
        </authorList>
    </citation>
    <scope>NUCLEOTIDE SEQUENCE [LARGE SCALE GENOMIC DNA]</scope>
    <source>
        <strain evidence="9 10">DSM 23923</strain>
    </source>
</reference>
<dbReference type="OrthoDB" id="9797838at2"/>
<evidence type="ECO:0000313" key="9">
    <source>
        <dbReference type="EMBL" id="REG07257.1"/>
    </source>
</evidence>
<feature type="transmembrane region" description="Helical" evidence="8">
    <location>
        <begin position="74"/>
        <end position="92"/>
    </location>
</feature>
<gene>
    <name evidence="9" type="ORF">DFR64_2462</name>
</gene>
<dbReference type="AlphaFoldDB" id="A0A347ZW79"/>
<dbReference type="GO" id="GO:0022857">
    <property type="term" value="F:transmembrane transporter activity"/>
    <property type="evidence" value="ECO:0007669"/>
    <property type="project" value="InterPro"/>
</dbReference>
<evidence type="ECO:0000256" key="8">
    <source>
        <dbReference type="SAM" id="Phobius"/>
    </source>
</evidence>
<evidence type="ECO:0000313" key="10">
    <source>
        <dbReference type="Proteomes" id="UP000256388"/>
    </source>
</evidence>
<feature type="transmembrane region" description="Helical" evidence="8">
    <location>
        <begin position="166"/>
        <end position="187"/>
    </location>
</feature>
<comment type="caution">
    <text evidence="9">The sequence shown here is derived from an EMBL/GenBank/DDBJ whole genome shotgun (WGS) entry which is preliminary data.</text>
</comment>
<feature type="transmembrane region" description="Helical" evidence="8">
    <location>
        <begin position="257"/>
        <end position="284"/>
    </location>
</feature>
<dbReference type="CDD" id="cd06579">
    <property type="entry name" value="TM_PBP1_transp_AraH_like"/>
    <property type="match status" value="1"/>
</dbReference>
<evidence type="ECO:0000256" key="7">
    <source>
        <dbReference type="ARBA" id="ARBA00023136"/>
    </source>
</evidence>
<feature type="transmembrane region" description="Helical" evidence="8">
    <location>
        <begin position="128"/>
        <end position="146"/>
    </location>
</feature>
<dbReference type="Pfam" id="PF02653">
    <property type="entry name" value="BPD_transp_2"/>
    <property type="match status" value="1"/>
</dbReference>
<keyword evidence="5 8" id="KW-0812">Transmembrane</keyword>
<keyword evidence="6 8" id="KW-1133">Transmembrane helix</keyword>
<comment type="subcellular location">
    <subcellularLocation>
        <location evidence="1">Cell membrane</location>
        <topology evidence="1">Multi-pass membrane protein</topology>
    </subcellularLocation>
</comment>
<keyword evidence="7 8" id="KW-0472">Membrane</keyword>
<dbReference type="PANTHER" id="PTHR32196">
    <property type="entry name" value="ABC TRANSPORTER PERMEASE PROTEIN YPHD-RELATED-RELATED"/>
    <property type="match status" value="1"/>
</dbReference>
<accession>A0A347ZW79</accession>
<feature type="transmembrane region" description="Helical" evidence="8">
    <location>
        <begin position="47"/>
        <end position="67"/>
    </location>
</feature>
<evidence type="ECO:0000256" key="6">
    <source>
        <dbReference type="ARBA" id="ARBA00022989"/>
    </source>
</evidence>
<keyword evidence="10" id="KW-1185">Reference proteome</keyword>
<proteinExistence type="predicted"/>
<organism evidence="9 10">
    <name type="scientific">Pelolinea submarina</name>
    <dbReference type="NCBI Taxonomy" id="913107"/>
    <lineage>
        <taxon>Bacteria</taxon>
        <taxon>Bacillati</taxon>
        <taxon>Chloroflexota</taxon>
        <taxon>Anaerolineae</taxon>
        <taxon>Anaerolineales</taxon>
        <taxon>Anaerolineaceae</taxon>
        <taxon>Pelolinea</taxon>
    </lineage>
</organism>
<dbReference type="GO" id="GO:0005886">
    <property type="term" value="C:plasma membrane"/>
    <property type="evidence" value="ECO:0007669"/>
    <property type="project" value="UniProtKB-SubCell"/>
</dbReference>
<dbReference type="Proteomes" id="UP000256388">
    <property type="component" value="Unassembled WGS sequence"/>
</dbReference>
<evidence type="ECO:0000256" key="4">
    <source>
        <dbReference type="ARBA" id="ARBA00022519"/>
    </source>
</evidence>
<protein>
    <submittedName>
        <fullName evidence="9">Monosaccharide ABC transporter membrane protein (CUT2 family)</fullName>
    </submittedName>
</protein>
<dbReference type="EMBL" id="QUMS01000003">
    <property type="protein sequence ID" value="REG07257.1"/>
    <property type="molecule type" value="Genomic_DNA"/>
</dbReference>
<feature type="transmembrane region" description="Helical" evidence="8">
    <location>
        <begin position="98"/>
        <end position="121"/>
    </location>
</feature>
<dbReference type="InterPro" id="IPR001851">
    <property type="entry name" value="ABC_transp_permease"/>
</dbReference>
<sequence>MKNIIQKSLQSGFVTFLKNQKVLAILIPLLILVSTQSNKFWSLYNLQGLWVIIAMDGIMLVGMVMVMLTAGLDLSIGAIMSLAGVICVYLMNELGLPMWAGILGGILVGALGGAMNGLFITAFKINPFIATLGTMITFEGLAMTITDGYPVVNKVLIFSEIGRGKLGIIPIPAIILAMIFTAGVIFLHYTETGRSIYAIGGNEEAAHASGIRVKRVKFITYTICGLTAGISGVILASRLSTGSPIVGSDSALNVITAAMLGGISMSGGVGTLEGAFLGVLTMGVLSNSFNMMNIQAYYQQVIKGILLLVVIVIDRVSANSRKKALERTRGKNQA</sequence>
<dbReference type="PANTHER" id="PTHR32196:SF21">
    <property type="entry name" value="ABC TRANSPORTER PERMEASE PROTEIN YPHD-RELATED"/>
    <property type="match status" value="1"/>
</dbReference>
<evidence type="ECO:0000256" key="2">
    <source>
        <dbReference type="ARBA" id="ARBA00022448"/>
    </source>
</evidence>
<keyword evidence="3" id="KW-1003">Cell membrane</keyword>